<accession>A0A5C8JDI0</accession>
<evidence type="ECO:0000259" key="6">
    <source>
        <dbReference type="Pfam" id="PF01625"/>
    </source>
</evidence>
<dbReference type="HAMAP" id="MF_01401">
    <property type="entry name" value="MsrA"/>
    <property type="match status" value="1"/>
</dbReference>
<organism evidence="7 8">
    <name type="scientific">Pontibacter qinzhouensis</name>
    <dbReference type="NCBI Taxonomy" id="2603253"/>
    <lineage>
        <taxon>Bacteria</taxon>
        <taxon>Pseudomonadati</taxon>
        <taxon>Bacteroidota</taxon>
        <taxon>Cytophagia</taxon>
        <taxon>Cytophagales</taxon>
        <taxon>Hymenobacteraceae</taxon>
        <taxon>Pontibacter</taxon>
    </lineage>
</organism>
<feature type="chain" id="PRO_5022921041" description="Peptide methionine sulfoxide reductase MsrA" evidence="5">
    <location>
        <begin position="25"/>
        <end position="220"/>
    </location>
</feature>
<protein>
    <recommendedName>
        <fullName evidence="4">Peptide methionine sulfoxide reductase MsrA</fullName>
        <shortName evidence="4">Protein-methionine-S-oxide reductase</shortName>
        <ecNumber evidence="4">1.8.4.11</ecNumber>
    </recommendedName>
    <alternativeName>
        <fullName evidence="4">Peptide-methionine (S)-S-oxide reductase</fullName>
        <shortName evidence="4">Peptide Met(O) reductase</shortName>
    </alternativeName>
</protein>
<evidence type="ECO:0000313" key="8">
    <source>
        <dbReference type="Proteomes" id="UP000321926"/>
    </source>
</evidence>
<proteinExistence type="inferred from homology"/>
<dbReference type="Gene3D" id="3.30.1060.10">
    <property type="entry name" value="Peptide methionine sulphoxide reductase MsrA"/>
    <property type="match status" value="1"/>
</dbReference>
<dbReference type="AlphaFoldDB" id="A0A5C8JDI0"/>
<evidence type="ECO:0000256" key="1">
    <source>
        <dbReference type="ARBA" id="ARBA00023002"/>
    </source>
</evidence>
<dbReference type="EC" id="1.8.4.11" evidence="4"/>
<evidence type="ECO:0000256" key="5">
    <source>
        <dbReference type="SAM" id="SignalP"/>
    </source>
</evidence>
<comment type="function">
    <text evidence="4">Has an important function as a repair enzyme for proteins that have been inactivated by oxidation. Catalyzes the reversible oxidation-reduction of methionine sulfoxide in proteins to methionine.</text>
</comment>
<dbReference type="SUPFAM" id="SSF55068">
    <property type="entry name" value="Peptide methionine sulfoxide reductase"/>
    <property type="match status" value="1"/>
</dbReference>
<feature type="signal peptide" evidence="5">
    <location>
        <begin position="1"/>
        <end position="24"/>
    </location>
</feature>
<feature type="active site" evidence="4">
    <location>
        <position position="54"/>
    </location>
</feature>
<feature type="domain" description="Peptide methionine sulphoxide reductase MsrA" evidence="6">
    <location>
        <begin position="48"/>
        <end position="198"/>
    </location>
</feature>
<evidence type="ECO:0000256" key="3">
    <source>
        <dbReference type="ARBA" id="ARBA00048782"/>
    </source>
</evidence>
<dbReference type="InterPro" id="IPR036509">
    <property type="entry name" value="Met_Sox_Rdtase_MsrA_sf"/>
</dbReference>
<dbReference type="EMBL" id="VRTY01000080">
    <property type="protein sequence ID" value="TXK36420.1"/>
    <property type="molecule type" value="Genomic_DNA"/>
</dbReference>
<dbReference type="PANTHER" id="PTHR43774">
    <property type="entry name" value="PEPTIDE METHIONINE SULFOXIDE REDUCTASE"/>
    <property type="match status" value="1"/>
</dbReference>
<keyword evidence="8" id="KW-1185">Reference proteome</keyword>
<dbReference type="NCBIfam" id="TIGR00401">
    <property type="entry name" value="msrA"/>
    <property type="match status" value="1"/>
</dbReference>
<comment type="catalytic activity">
    <reaction evidence="3 4">
        <text>[thioredoxin]-disulfide + L-methionine + H2O = L-methionine (S)-S-oxide + [thioredoxin]-dithiol</text>
        <dbReference type="Rhea" id="RHEA:19993"/>
        <dbReference type="Rhea" id="RHEA-COMP:10698"/>
        <dbReference type="Rhea" id="RHEA-COMP:10700"/>
        <dbReference type="ChEBI" id="CHEBI:15377"/>
        <dbReference type="ChEBI" id="CHEBI:29950"/>
        <dbReference type="ChEBI" id="CHEBI:50058"/>
        <dbReference type="ChEBI" id="CHEBI:57844"/>
        <dbReference type="ChEBI" id="CHEBI:58772"/>
        <dbReference type="EC" id="1.8.4.11"/>
    </reaction>
</comment>
<comment type="catalytic activity">
    <reaction evidence="2 4">
        <text>L-methionyl-[protein] + [thioredoxin]-disulfide + H2O = L-methionyl-(S)-S-oxide-[protein] + [thioredoxin]-dithiol</text>
        <dbReference type="Rhea" id="RHEA:14217"/>
        <dbReference type="Rhea" id="RHEA-COMP:10698"/>
        <dbReference type="Rhea" id="RHEA-COMP:10700"/>
        <dbReference type="Rhea" id="RHEA-COMP:12313"/>
        <dbReference type="Rhea" id="RHEA-COMP:12315"/>
        <dbReference type="ChEBI" id="CHEBI:15377"/>
        <dbReference type="ChEBI" id="CHEBI:16044"/>
        <dbReference type="ChEBI" id="CHEBI:29950"/>
        <dbReference type="ChEBI" id="CHEBI:44120"/>
        <dbReference type="ChEBI" id="CHEBI:50058"/>
        <dbReference type="EC" id="1.8.4.11"/>
    </reaction>
</comment>
<sequence>MKLKTIPMLCLFLLVLLSCSEARTDSNANHMLTADQQQPQDTAGLTIATFAGGCFWCTEGYFESLKGIKHVESGYTGGKKPNPTYEEVSRGNSGYAEAVQIYYDPKILSFQELLEVFFATHDPTTLNRQGPDVGEQYRSAVFYHNQEQKQLTEKYINQLNLKGTYTKKIVTAVEPFTTFWVAEEYHQDFYKRNPNNPYIKNVMQPKMKKLETTFKDKLKQ</sequence>
<gene>
    <name evidence="4 7" type="primary">msrA</name>
    <name evidence="7" type="ORF">FVR03_17865</name>
</gene>
<dbReference type="RefSeq" id="WP_147923134.1">
    <property type="nucleotide sequence ID" value="NZ_VRTY01000080.1"/>
</dbReference>
<evidence type="ECO:0000256" key="4">
    <source>
        <dbReference type="HAMAP-Rule" id="MF_01401"/>
    </source>
</evidence>
<dbReference type="GO" id="GO:0008113">
    <property type="term" value="F:peptide-methionine (S)-S-oxide reductase activity"/>
    <property type="evidence" value="ECO:0007669"/>
    <property type="project" value="UniProtKB-UniRule"/>
</dbReference>
<dbReference type="PANTHER" id="PTHR43774:SF1">
    <property type="entry name" value="PEPTIDE METHIONINE SULFOXIDE REDUCTASE MSRA 2"/>
    <property type="match status" value="1"/>
</dbReference>
<keyword evidence="1 4" id="KW-0560">Oxidoreductase</keyword>
<dbReference type="Proteomes" id="UP000321926">
    <property type="component" value="Unassembled WGS sequence"/>
</dbReference>
<dbReference type="OrthoDB" id="4174719at2"/>
<name>A0A5C8JDI0_9BACT</name>
<comment type="similarity">
    <text evidence="4">Belongs to the MsrA Met sulfoxide reductase family.</text>
</comment>
<keyword evidence="5" id="KW-0732">Signal</keyword>
<dbReference type="Pfam" id="PF01625">
    <property type="entry name" value="PMSR"/>
    <property type="match status" value="1"/>
</dbReference>
<dbReference type="InterPro" id="IPR002569">
    <property type="entry name" value="Met_Sox_Rdtase_MsrA_dom"/>
</dbReference>
<reference evidence="7 8" key="1">
    <citation type="submission" date="2019-08" db="EMBL/GenBank/DDBJ databases">
        <authorList>
            <person name="Shi S."/>
        </authorList>
    </citation>
    <scope>NUCLEOTIDE SEQUENCE [LARGE SCALE GENOMIC DNA]</scope>
    <source>
        <strain evidence="7 8">GY10130</strain>
    </source>
</reference>
<evidence type="ECO:0000256" key="2">
    <source>
        <dbReference type="ARBA" id="ARBA00047806"/>
    </source>
</evidence>
<dbReference type="GO" id="GO:0033744">
    <property type="term" value="F:L-methionine:thioredoxin-disulfide S-oxidoreductase activity"/>
    <property type="evidence" value="ECO:0007669"/>
    <property type="project" value="RHEA"/>
</dbReference>
<evidence type="ECO:0000313" key="7">
    <source>
        <dbReference type="EMBL" id="TXK36420.1"/>
    </source>
</evidence>
<comment type="caution">
    <text evidence="7">The sequence shown here is derived from an EMBL/GenBank/DDBJ whole genome shotgun (WGS) entry which is preliminary data.</text>
</comment>
<dbReference type="PROSITE" id="PS51257">
    <property type="entry name" value="PROKAR_LIPOPROTEIN"/>
    <property type="match status" value="1"/>
</dbReference>